<evidence type="ECO:0000256" key="3">
    <source>
        <dbReference type="ARBA" id="ARBA00022679"/>
    </source>
</evidence>
<gene>
    <name evidence="11" type="ORF">NLU14_08725</name>
</gene>
<dbReference type="InterPro" id="IPR002941">
    <property type="entry name" value="DNA_methylase_N4/N6"/>
</dbReference>
<evidence type="ECO:0000256" key="2">
    <source>
        <dbReference type="ARBA" id="ARBA00022603"/>
    </source>
</evidence>
<evidence type="ECO:0000259" key="10">
    <source>
        <dbReference type="Pfam" id="PF01555"/>
    </source>
</evidence>
<evidence type="ECO:0000256" key="6">
    <source>
        <dbReference type="ARBA" id="ARBA00023125"/>
    </source>
</evidence>
<dbReference type="Proteomes" id="UP001143391">
    <property type="component" value="Unassembled WGS sequence"/>
</dbReference>
<evidence type="ECO:0000256" key="4">
    <source>
        <dbReference type="ARBA" id="ARBA00022691"/>
    </source>
</evidence>
<accession>A0ABT5Y9F8</accession>
<name>A0ABT5Y9F8_9GAMM</name>
<dbReference type="EC" id="2.1.1.-" evidence="8"/>
<reference evidence="11" key="1">
    <citation type="submission" date="2022-07" db="EMBL/GenBank/DDBJ databases">
        <title>Marinobacter iranensis a new bacterium isolate from a hipersaline lake in Iran.</title>
        <authorList>
            <person name="Mohammad A.M.A."/>
            <person name="Cristina S.-P."/>
            <person name="Antonio V."/>
        </authorList>
    </citation>
    <scope>NUCLEOTIDE SEQUENCE</scope>
    <source>
        <strain evidence="11">71-i</strain>
    </source>
</reference>
<dbReference type="InterPro" id="IPR017985">
    <property type="entry name" value="MeTrfase_CN4_CS"/>
</dbReference>
<keyword evidence="12" id="KW-1185">Reference proteome</keyword>
<evidence type="ECO:0000313" key="12">
    <source>
        <dbReference type="Proteomes" id="UP001143391"/>
    </source>
</evidence>
<organism evidence="11 12">
    <name type="scientific">Marinobacter iranensis</name>
    <dbReference type="NCBI Taxonomy" id="2962607"/>
    <lineage>
        <taxon>Bacteria</taxon>
        <taxon>Pseudomonadati</taxon>
        <taxon>Pseudomonadota</taxon>
        <taxon>Gammaproteobacteria</taxon>
        <taxon>Pseudomonadales</taxon>
        <taxon>Marinobacteraceae</taxon>
        <taxon>Marinobacter</taxon>
    </lineage>
</organism>
<sequence>MVSNYRVLIGDCRDTLKTLPDQSVNTCVTSPPYFGLRDYGQENQIGLEETPDEYVAALVAVFREVRRVLRDDGTVWVNLGDSYAGSWGAQGKRETPGEISRNSIRNHPKRARNTGSIRQAGLKPKDLIGIPWMVAFALQADGWYLRQDIIWHKPNPMPESVQDRCTKSHEYIFLLSKSARYYYDSEAIKEPSVEPRGPGNVKPVRELPCERPGDNANIRGSLHNIGARETRNKRSVWTVPTRPYAGAHFATFPPELIKPCILAGCPEGGTVLDIFGGSGTTAGVSVGNGRDAVICELNPDYAELIPGRVKEVSAPYLERRAAEKQIDWLEVIA</sequence>
<dbReference type="Gene3D" id="3.40.50.150">
    <property type="entry name" value="Vaccinia Virus protein VP39"/>
    <property type="match status" value="1"/>
</dbReference>
<keyword evidence="3" id="KW-0808">Transferase</keyword>
<keyword evidence="5" id="KW-0680">Restriction system</keyword>
<comment type="caution">
    <text evidence="11">The sequence shown here is derived from an EMBL/GenBank/DDBJ whole genome shotgun (WGS) entry which is preliminary data.</text>
</comment>
<evidence type="ECO:0000256" key="9">
    <source>
        <dbReference type="SAM" id="MobiDB-lite"/>
    </source>
</evidence>
<dbReference type="InterPro" id="IPR001091">
    <property type="entry name" value="RM_Methyltransferase"/>
</dbReference>
<dbReference type="SUPFAM" id="SSF53335">
    <property type="entry name" value="S-adenosyl-L-methionine-dependent methyltransferases"/>
    <property type="match status" value="1"/>
</dbReference>
<feature type="region of interest" description="Disordered" evidence="9">
    <location>
        <begin position="88"/>
        <end position="109"/>
    </location>
</feature>
<keyword evidence="2" id="KW-0489">Methyltransferase</keyword>
<dbReference type="PRINTS" id="PR00508">
    <property type="entry name" value="S21N4MTFRASE"/>
</dbReference>
<keyword evidence="4" id="KW-0949">S-adenosyl-L-methionine</keyword>
<evidence type="ECO:0000256" key="1">
    <source>
        <dbReference type="ARBA" id="ARBA00010203"/>
    </source>
</evidence>
<evidence type="ECO:0000256" key="7">
    <source>
        <dbReference type="ARBA" id="ARBA00049120"/>
    </source>
</evidence>
<protein>
    <recommendedName>
        <fullName evidence="8">Methyltransferase</fullName>
        <ecNumber evidence="8">2.1.1.-</ecNumber>
    </recommendedName>
</protein>
<evidence type="ECO:0000256" key="8">
    <source>
        <dbReference type="RuleBase" id="RU362026"/>
    </source>
</evidence>
<dbReference type="Pfam" id="PF01555">
    <property type="entry name" value="N6_N4_Mtase"/>
    <property type="match status" value="1"/>
</dbReference>
<dbReference type="EMBL" id="JANCMW010000004">
    <property type="protein sequence ID" value="MDF0750313.1"/>
    <property type="molecule type" value="Genomic_DNA"/>
</dbReference>
<evidence type="ECO:0000256" key="5">
    <source>
        <dbReference type="ARBA" id="ARBA00022747"/>
    </source>
</evidence>
<comment type="catalytic activity">
    <reaction evidence="7">
        <text>a 2'-deoxycytidine in DNA + S-adenosyl-L-methionine = an N(4)-methyl-2'-deoxycytidine in DNA + S-adenosyl-L-homocysteine + H(+)</text>
        <dbReference type="Rhea" id="RHEA:16857"/>
        <dbReference type="Rhea" id="RHEA-COMP:11369"/>
        <dbReference type="Rhea" id="RHEA-COMP:13674"/>
        <dbReference type="ChEBI" id="CHEBI:15378"/>
        <dbReference type="ChEBI" id="CHEBI:57856"/>
        <dbReference type="ChEBI" id="CHEBI:59789"/>
        <dbReference type="ChEBI" id="CHEBI:85452"/>
        <dbReference type="ChEBI" id="CHEBI:137933"/>
        <dbReference type="EC" id="2.1.1.113"/>
    </reaction>
</comment>
<keyword evidence="6" id="KW-0238">DNA-binding</keyword>
<comment type="similarity">
    <text evidence="1">Belongs to the N(4)/N(6)-methyltransferase family. N(4) subfamily.</text>
</comment>
<dbReference type="PROSITE" id="PS00093">
    <property type="entry name" value="N4_MTASE"/>
    <property type="match status" value="1"/>
</dbReference>
<proteinExistence type="inferred from homology"/>
<dbReference type="InterPro" id="IPR029063">
    <property type="entry name" value="SAM-dependent_MTases_sf"/>
</dbReference>
<evidence type="ECO:0000313" key="11">
    <source>
        <dbReference type="EMBL" id="MDF0750313.1"/>
    </source>
</evidence>
<feature type="domain" description="DNA methylase N-4/N-6" evidence="10">
    <location>
        <begin position="24"/>
        <end position="305"/>
    </location>
</feature>